<dbReference type="GO" id="GO:0016787">
    <property type="term" value="F:hydrolase activity"/>
    <property type="evidence" value="ECO:0007669"/>
    <property type="project" value="UniProtKB-KW"/>
</dbReference>
<protein>
    <submittedName>
        <fullName evidence="3">Metallophosphoesterase</fullName>
    </submittedName>
</protein>
<dbReference type="Gene3D" id="3.60.21.10">
    <property type="match status" value="1"/>
</dbReference>
<proteinExistence type="predicted"/>
<gene>
    <name evidence="3" type="ORF">JI75_00140</name>
</gene>
<evidence type="ECO:0000256" key="1">
    <source>
        <dbReference type="ARBA" id="ARBA00022801"/>
    </source>
</evidence>
<keyword evidence="1" id="KW-0378">Hydrolase</keyword>
<dbReference type="HOGENOM" id="CLU_026621_4_0_11"/>
<dbReference type="InterPro" id="IPR041796">
    <property type="entry name" value="Mre11_N"/>
</dbReference>
<dbReference type="OrthoDB" id="9773856at2"/>
<evidence type="ECO:0000313" key="3">
    <source>
        <dbReference type="EMBL" id="AJC11349.1"/>
    </source>
</evidence>
<name>A0A0A8B1U5_9ACTN</name>
<dbReference type="InterPro" id="IPR050535">
    <property type="entry name" value="DNA_Repair-Maintenance_Comp"/>
</dbReference>
<evidence type="ECO:0000313" key="4">
    <source>
        <dbReference type="Proteomes" id="UP000031121"/>
    </source>
</evidence>
<accession>A0A0A8B1U5</accession>
<dbReference type="Pfam" id="PF00149">
    <property type="entry name" value="Metallophos"/>
    <property type="match status" value="1"/>
</dbReference>
<reference evidence="3 4" key="2">
    <citation type="journal article" date="2015" name="Genome Announc.">
        <title>Complete Genome Sequence of Coriobacteriaceae Strain 68-1-3, a Novel Mucus-Degrading Isolate from the Swine Intestinal Tract.</title>
        <authorList>
            <person name="Looft T."/>
            <person name="Bayles D.O."/>
            <person name="Alt D.P."/>
            <person name="Stanton T.B."/>
        </authorList>
    </citation>
    <scope>NUCLEOTIDE SEQUENCE [LARGE SCALE GENOMIC DNA]</scope>
    <source>
        <strain evidence="3 4">68-1-3</strain>
    </source>
</reference>
<dbReference type="InterPro" id="IPR029052">
    <property type="entry name" value="Metallo-depent_PP-like"/>
</dbReference>
<dbReference type="PANTHER" id="PTHR30337">
    <property type="entry name" value="COMPONENT OF ATP-DEPENDENT DSDNA EXONUCLEASE"/>
    <property type="match status" value="1"/>
</dbReference>
<sequence length="431" mass="48560">MARSITFLHTADLHFGAPFRGIRNLSETWSDRLLEAIGSAYDTVIDTAIKREVDFVVIAGDVFDTARASYRDYRRFFDGLHRLDRAGIPVYLCTGNHDPYTSWQADFERLPRNAVMFEAAHPSFALYERDGEALCLLGGRSYFNQTWPRDQRISEGIDRANLERNLERQTGRSDLSRAQVPFSVGVVHTGLTLDPLKAPENPLDLMACGIDYWACGHIHSRYAYPSWYDPSIVFPGCIQGRDANETGSRGCVLVTLTEGAHNRVEFVPTASIDWERLSVDVSSAETVSDVERRITEALFRANGRAQCSRMIARVELTGTTDLHGLLCQEDILEDLRLRLSDTYDEFFVDALSNRTRKPRDLERSGGEALFATEFARAAARRREDLPSLRAEIEEELVARRLGPSAAKALTDELCDESMNLVLDLLDRGSQR</sequence>
<evidence type="ECO:0000259" key="2">
    <source>
        <dbReference type="Pfam" id="PF00149"/>
    </source>
</evidence>
<dbReference type="SUPFAM" id="SSF56300">
    <property type="entry name" value="Metallo-dependent phosphatases"/>
    <property type="match status" value="1"/>
</dbReference>
<dbReference type="CDD" id="cd00840">
    <property type="entry name" value="MPP_Mre11_N"/>
    <property type="match status" value="1"/>
</dbReference>
<dbReference type="EMBL" id="CP009302">
    <property type="protein sequence ID" value="AJC11349.1"/>
    <property type="molecule type" value="Genomic_DNA"/>
</dbReference>
<reference evidence="4" key="1">
    <citation type="submission" date="2014-08" db="EMBL/GenBank/DDBJ databases">
        <title>Coriobacteriaceae sp. complete genome.</title>
        <authorList>
            <person name="Looft T."/>
            <person name="Bayles D.O."/>
            <person name="Stanton T.B."/>
        </authorList>
    </citation>
    <scope>NUCLEOTIDE SEQUENCE [LARGE SCALE GENOMIC DNA]</scope>
    <source>
        <strain evidence="4">68-1-3</strain>
    </source>
</reference>
<dbReference type="AlphaFoldDB" id="A0A0A8B1U5"/>
<keyword evidence="4" id="KW-1185">Reference proteome</keyword>
<dbReference type="STRING" id="1531429.JI75_00140"/>
<dbReference type="InterPro" id="IPR004843">
    <property type="entry name" value="Calcineurin-like_PHP"/>
</dbReference>
<dbReference type="PANTHER" id="PTHR30337:SF7">
    <property type="entry name" value="PHOSPHOESTERASE"/>
    <property type="match status" value="1"/>
</dbReference>
<dbReference type="RefSeq" id="WP_039687844.1">
    <property type="nucleotide sequence ID" value="NZ_CP009302.1"/>
</dbReference>
<dbReference type="Proteomes" id="UP000031121">
    <property type="component" value="Chromosome"/>
</dbReference>
<organism evidence="3 4">
    <name type="scientific">Berryella intestinalis</name>
    <dbReference type="NCBI Taxonomy" id="1531429"/>
    <lineage>
        <taxon>Bacteria</taxon>
        <taxon>Bacillati</taxon>
        <taxon>Actinomycetota</taxon>
        <taxon>Coriobacteriia</taxon>
        <taxon>Eggerthellales</taxon>
        <taxon>Eggerthellaceae</taxon>
        <taxon>Berryella</taxon>
    </lineage>
</organism>
<dbReference type="KEGG" id="cbac:JI75_00140"/>
<feature type="domain" description="Calcineurin-like phosphoesterase" evidence="2">
    <location>
        <begin position="6"/>
        <end position="220"/>
    </location>
</feature>